<proteinExistence type="predicted"/>
<accession>A0AAU8MWZ7</accession>
<keyword evidence="1" id="KW-0812">Transmembrane</keyword>
<name>A0AAU8MWZ7_9GAMM</name>
<dbReference type="RefSeq" id="WP_363799841.1">
    <property type="nucleotide sequence ID" value="NZ_CP159925.1"/>
</dbReference>
<keyword evidence="1" id="KW-1133">Transmembrane helix</keyword>
<protein>
    <submittedName>
        <fullName evidence="2">Uncharacterized protein</fullName>
    </submittedName>
</protein>
<sequence>MATTLPIVSLLIQSIPELKGKAPAGTFGWLFFAGIAWLAALAIYSMRAPRLLKAVSTSYAGLTGAPRRALLTEYVKSAVIELAYPAKWPSLDFMLDARNPKRDVAKGLMEYGYTPIKYGFDLAAQSAIESALYDWAGQRQQKILGRRLDGTLGKRTQMLRGYDGGFDPSVSRLEVCEPSDLDIERQPDLSRQDLILDWIDVPVGMAEKLVGFDVARSQRGICEGLERLFTTDAGAEAFAGIVAQWSNWSRPWSRAAVLFMYSATAGLIGYFIYLQAITMWKAM</sequence>
<feature type="transmembrane region" description="Helical" evidence="1">
    <location>
        <begin position="26"/>
        <end position="44"/>
    </location>
</feature>
<keyword evidence="1" id="KW-0472">Membrane</keyword>
<dbReference type="EMBL" id="CP159925">
    <property type="protein sequence ID" value="XCO76516.1"/>
    <property type="molecule type" value="Genomic_DNA"/>
</dbReference>
<organism evidence="2">
    <name type="scientific">Lysobacter firmicutimachus</name>
    <dbReference type="NCBI Taxonomy" id="1792846"/>
    <lineage>
        <taxon>Bacteria</taxon>
        <taxon>Pseudomonadati</taxon>
        <taxon>Pseudomonadota</taxon>
        <taxon>Gammaproteobacteria</taxon>
        <taxon>Lysobacterales</taxon>
        <taxon>Lysobacteraceae</taxon>
        <taxon>Lysobacter</taxon>
    </lineage>
</organism>
<evidence type="ECO:0000313" key="2">
    <source>
        <dbReference type="EMBL" id="XCO76516.1"/>
    </source>
</evidence>
<dbReference type="AlphaFoldDB" id="A0AAU8MWZ7"/>
<evidence type="ECO:0000256" key="1">
    <source>
        <dbReference type="SAM" id="Phobius"/>
    </source>
</evidence>
<gene>
    <name evidence="2" type="ORF">ABU614_06950</name>
</gene>
<reference evidence="2" key="1">
    <citation type="submission" date="2024-06" db="EMBL/GenBank/DDBJ databases">
        <authorList>
            <person name="Li S."/>
        </authorList>
    </citation>
    <scope>NUCLEOTIDE SEQUENCE</scope>
    <source>
        <strain evidence="2">SR10</strain>
    </source>
</reference>
<feature type="transmembrane region" description="Helical" evidence="1">
    <location>
        <begin position="255"/>
        <end position="273"/>
    </location>
</feature>